<keyword evidence="3" id="KW-0520">NAD</keyword>
<evidence type="ECO:0000256" key="2">
    <source>
        <dbReference type="ARBA" id="ARBA00023002"/>
    </source>
</evidence>
<evidence type="ECO:0000259" key="5">
    <source>
        <dbReference type="Pfam" id="PF22725"/>
    </source>
</evidence>
<evidence type="ECO:0000259" key="4">
    <source>
        <dbReference type="Pfam" id="PF01408"/>
    </source>
</evidence>
<reference evidence="7" key="1">
    <citation type="journal article" date="2019" name="Int. J. Syst. Evol. Microbiol.">
        <title>The Global Catalogue of Microorganisms (GCM) 10K type strain sequencing project: providing services to taxonomists for standard genome sequencing and annotation.</title>
        <authorList>
            <consortium name="The Broad Institute Genomics Platform"/>
            <consortium name="The Broad Institute Genome Sequencing Center for Infectious Disease"/>
            <person name="Wu L."/>
            <person name="Ma J."/>
        </authorList>
    </citation>
    <scope>NUCLEOTIDE SEQUENCE [LARGE SCALE GENOMIC DNA]</scope>
    <source>
        <strain evidence="7">CGMCC 4.6997</strain>
    </source>
</reference>
<dbReference type="PANTHER" id="PTHR43708">
    <property type="entry name" value="CONSERVED EXPRESSED OXIDOREDUCTASE (EUROFUNG)"/>
    <property type="match status" value="1"/>
</dbReference>
<accession>A0ABW0NR38</accession>
<feature type="domain" description="Gfo/Idh/MocA-like oxidoreductase N-terminal" evidence="4">
    <location>
        <begin position="24"/>
        <end position="140"/>
    </location>
</feature>
<evidence type="ECO:0000313" key="7">
    <source>
        <dbReference type="Proteomes" id="UP001596039"/>
    </source>
</evidence>
<evidence type="ECO:0000313" key="6">
    <source>
        <dbReference type="EMBL" id="MFC5502406.1"/>
    </source>
</evidence>
<dbReference type="Proteomes" id="UP001596039">
    <property type="component" value="Unassembled WGS sequence"/>
</dbReference>
<feature type="domain" description="GFO/IDH/MocA-like oxidoreductase" evidence="5">
    <location>
        <begin position="150"/>
        <end position="269"/>
    </location>
</feature>
<dbReference type="EMBL" id="JBHSMG010000002">
    <property type="protein sequence ID" value="MFC5502406.1"/>
    <property type="molecule type" value="Genomic_DNA"/>
</dbReference>
<dbReference type="PANTHER" id="PTHR43708:SF5">
    <property type="entry name" value="CONSERVED EXPRESSED OXIDOREDUCTASE (EUROFUNG)-RELATED"/>
    <property type="match status" value="1"/>
</dbReference>
<proteinExistence type="inferred from homology"/>
<organism evidence="6 7">
    <name type="scientific">Lysinimonas soli</name>
    <dbReference type="NCBI Taxonomy" id="1074233"/>
    <lineage>
        <taxon>Bacteria</taxon>
        <taxon>Bacillati</taxon>
        <taxon>Actinomycetota</taxon>
        <taxon>Actinomycetes</taxon>
        <taxon>Micrococcales</taxon>
        <taxon>Microbacteriaceae</taxon>
        <taxon>Lysinimonas</taxon>
    </lineage>
</organism>
<evidence type="ECO:0000256" key="1">
    <source>
        <dbReference type="ARBA" id="ARBA00010928"/>
    </source>
</evidence>
<evidence type="ECO:0000256" key="3">
    <source>
        <dbReference type="ARBA" id="ARBA00023027"/>
    </source>
</evidence>
<gene>
    <name evidence="6" type="ORF">ACFPJ4_09160</name>
</gene>
<keyword evidence="2" id="KW-0560">Oxidoreductase</keyword>
<dbReference type="InterPro" id="IPR036291">
    <property type="entry name" value="NAD(P)-bd_dom_sf"/>
</dbReference>
<comment type="similarity">
    <text evidence="1">Belongs to the Gfo/Idh/MocA family.</text>
</comment>
<dbReference type="InterPro" id="IPR000683">
    <property type="entry name" value="Gfo/Idh/MocA-like_OxRdtase_N"/>
</dbReference>
<dbReference type="SUPFAM" id="SSF55347">
    <property type="entry name" value="Glyceraldehyde-3-phosphate dehydrogenase-like, C-terminal domain"/>
    <property type="match status" value="1"/>
</dbReference>
<sequence length="360" mass="38996">MIELFRDVSDYCRLVIPEAQKRPIAIVGAGGIVDGQHLVAYRKAGLEVAGITDVDPERAREVAVRHGIPRVYADLDELLADDRVRVVDIAVPVAQQPAIFRAVVAAGKNVLAQKPFTDNPETARELAALAADAGVVAAVNQQLRFDEGIAAAHRMMELGWIGEPTSFTLSVNAYTDWSQWVWARGMPRLEIMVHSIHYHDVVRWFMGEPASVYAIGGRVPGQYPAGETRTQTSYRFASGSSASVYSNHMNPAGDNTAEFRVEGTAGAIRGTLGLMYDYPVGRPDTLEVFSSVAPTDGWVPYPVTQRWFPDAFIGTMGSVLDAMATGSTPRSSVADNVKTIELVAALYRSMESGEAVRVGA</sequence>
<protein>
    <submittedName>
        <fullName evidence="6">Gfo/Idh/MocA family protein</fullName>
    </submittedName>
</protein>
<keyword evidence="7" id="KW-1185">Reference proteome</keyword>
<name>A0ABW0NR38_9MICO</name>
<dbReference type="Pfam" id="PF01408">
    <property type="entry name" value="GFO_IDH_MocA"/>
    <property type="match status" value="1"/>
</dbReference>
<dbReference type="InterPro" id="IPR055170">
    <property type="entry name" value="GFO_IDH_MocA-like_dom"/>
</dbReference>
<dbReference type="Gene3D" id="3.40.50.720">
    <property type="entry name" value="NAD(P)-binding Rossmann-like Domain"/>
    <property type="match status" value="1"/>
</dbReference>
<dbReference type="SUPFAM" id="SSF51735">
    <property type="entry name" value="NAD(P)-binding Rossmann-fold domains"/>
    <property type="match status" value="1"/>
</dbReference>
<dbReference type="Gene3D" id="3.30.360.10">
    <property type="entry name" value="Dihydrodipicolinate Reductase, domain 2"/>
    <property type="match status" value="1"/>
</dbReference>
<dbReference type="Pfam" id="PF22725">
    <property type="entry name" value="GFO_IDH_MocA_C3"/>
    <property type="match status" value="1"/>
</dbReference>
<dbReference type="RefSeq" id="WP_386740101.1">
    <property type="nucleotide sequence ID" value="NZ_JBHSMG010000002.1"/>
</dbReference>
<comment type="caution">
    <text evidence="6">The sequence shown here is derived from an EMBL/GenBank/DDBJ whole genome shotgun (WGS) entry which is preliminary data.</text>
</comment>
<dbReference type="InterPro" id="IPR051317">
    <property type="entry name" value="Gfo/Idh/MocA_oxidoreduct"/>
</dbReference>